<dbReference type="InterPro" id="IPR001507">
    <property type="entry name" value="ZP_dom"/>
</dbReference>
<reference evidence="2 3" key="1">
    <citation type="submission" date="2018-11" db="EMBL/GenBank/DDBJ databases">
        <authorList>
            <consortium name="Pathogen Informatics"/>
        </authorList>
    </citation>
    <scope>NUCLEOTIDE SEQUENCE [LARGE SCALE GENOMIC DNA]</scope>
    <source>
        <strain evidence="2 3">MHpl1</strain>
    </source>
</reference>
<dbReference type="PROSITE" id="PS51034">
    <property type="entry name" value="ZP_2"/>
    <property type="match status" value="1"/>
</dbReference>
<evidence type="ECO:0000313" key="3">
    <source>
        <dbReference type="Proteomes" id="UP000268014"/>
    </source>
</evidence>
<name>A0A3P7XBK0_HAEPC</name>
<dbReference type="AlphaFoldDB" id="A0A3P7XBK0"/>
<proteinExistence type="predicted"/>
<organism evidence="2 3">
    <name type="scientific">Haemonchus placei</name>
    <name type="common">Barber's pole worm</name>
    <dbReference type="NCBI Taxonomy" id="6290"/>
    <lineage>
        <taxon>Eukaryota</taxon>
        <taxon>Metazoa</taxon>
        <taxon>Ecdysozoa</taxon>
        <taxon>Nematoda</taxon>
        <taxon>Chromadorea</taxon>
        <taxon>Rhabditida</taxon>
        <taxon>Rhabditina</taxon>
        <taxon>Rhabditomorpha</taxon>
        <taxon>Strongyloidea</taxon>
        <taxon>Trichostrongylidae</taxon>
        <taxon>Haemonchus</taxon>
    </lineage>
</organism>
<feature type="domain" description="ZP" evidence="1">
    <location>
        <begin position="1"/>
        <end position="187"/>
    </location>
</feature>
<dbReference type="OrthoDB" id="8171348at2759"/>
<dbReference type="PANTHER" id="PTHR46560">
    <property type="entry name" value="CYPHER, ISOFORM B"/>
    <property type="match status" value="1"/>
</dbReference>
<evidence type="ECO:0000313" key="2">
    <source>
        <dbReference type="EMBL" id="VDO27378.1"/>
    </source>
</evidence>
<accession>A0A3P7XBK0</accession>
<dbReference type="STRING" id="6290.A0A3P7XBK0"/>
<protein>
    <recommendedName>
        <fullName evidence="1">ZP domain-containing protein</fullName>
    </recommendedName>
</protein>
<dbReference type="EMBL" id="UZAF01016404">
    <property type="protein sequence ID" value="VDO27378.1"/>
    <property type="molecule type" value="Genomic_DNA"/>
</dbReference>
<gene>
    <name evidence="2" type="ORF">HPLM_LOCUS5886</name>
</gene>
<sequence length="283" mass="31949">MNVAVLKLPLKDDHCGVRYNKELDQYVVTVEIHSHSIVIVDEDVVLNVTCHGSKKTFKKQYVFGRSTQEKLTMSVRESDNGVAVREVLYTKQYTLAVTTTSNKVNFRVGNCSAQCGDFPAIKLSDSRGCSLYPSLLTNFTRTDSGWYAYIFSAFPFPSGTEIIYSCQVTPCREECQVYTCGERNSVSRRSGTEGMAQVQSLHTAVLLRHQLEETTWMQPYEMTTEKSNNSDKSDHSEVMCTLCIVLSGELIFLNEIKAEAVQQKRQVTTIEESPQTDQMLAHY</sequence>
<keyword evidence="3" id="KW-1185">Reference proteome</keyword>
<dbReference type="PANTHER" id="PTHR46560:SF12">
    <property type="entry name" value="ZP DOMAIN-CONTAINING PROTEIN"/>
    <property type="match status" value="1"/>
</dbReference>
<evidence type="ECO:0000259" key="1">
    <source>
        <dbReference type="PROSITE" id="PS51034"/>
    </source>
</evidence>
<dbReference type="Proteomes" id="UP000268014">
    <property type="component" value="Unassembled WGS sequence"/>
</dbReference>